<evidence type="ECO:0000256" key="2">
    <source>
        <dbReference type="ARBA" id="ARBA00006510"/>
    </source>
</evidence>
<feature type="transmembrane region" description="Helical" evidence="7">
    <location>
        <begin position="185"/>
        <end position="207"/>
    </location>
</feature>
<accession>A0A7E5VFT2</accession>
<dbReference type="RefSeq" id="XP_026727153.1">
    <property type="nucleotide sequence ID" value="XM_026871352.1"/>
</dbReference>
<gene>
    <name evidence="10" type="primary">LOC113493365</name>
</gene>
<dbReference type="FunCoup" id="A0A7E5VFT2">
    <property type="interactions" value="16"/>
</dbReference>
<name>A0A7E5VFT2_TRINI</name>
<dbReference type="KEGG" id="tnl:113493365"/>
<feature type="transmembrane region" description="Helical" evidence="7">
    <location>
        <begin position="396"/>
        <end position="415"/>
    </location>
</feature>
<dbReference type="Pfam" id="PF07810">
    <property type="entry name" value="TMC"/>
    <property type="match status" value="1"/>
</dbReference>
<dbReference type="GeneID" id="113493365"/>
<organism evidence="9 10">
    <name type="scientific">Trichoplusia ni</name>
    <name type="common">Cabbage looper</name>
    <dbReference type="NCBI Taxonomy" id="7111"/>
    <lineage>
        <taxon>Eukaryota</taxon>
        <taxon>Metazoa</taxon>
        <taxon>Ecdysozoa</taxon>
        <taxon>Arthropoda</taxon>
        <taxon>Hexapoda</taxon>
        <taxon>Insecta</taxon>
        <taxon>Pterygota</taxon>
        <taxon>Neoptera</taxon>
        <taxon>Endopterygota</taxon>
        <taxon>Lepidoptera</taxon>
        <taxon>Glossata</taxon>
        <taxon>Ditrysia</taxon>
        <taxon>Noctuoidea</taxon>
        <taxon>Noctuidae</taxon>
        <taxon>Plusiinae</taxon>
        <taxon>Trichoplusia</taxon>
    </lineage>
</organism>
<dbReference type="OrthoDB" id="5831905at2759"/>
<dbReference type="InParanoid" id="A0A7E5VFT2"/>
<evidence type="ECO:0000256" key="6">
    <source>
        <dbReference type="SAM" id="MobiDB-lite"/>
    </source>
</evidence>
<feature type="transmembrane region" description="Helical" evidence="7">
    <location>
        <begin position="427"/>
        <end position="447"/>
    </location>
</feature>
<feature type="compositionally biased region" description="Basic and acidic residues" evidence="6">
    <location>
        <begin position="1319"/>
        <end position="1331"/>
    </location>
</feature>
<feature type="region of interest" description="Disordered" evidence="6">
    <location>
        <begin position="1"/>
        <end position="65"/>
    </location>
</feature>
<dbReference type="PANTHER" id="PTHR23302:SF40">
    <property type="entry name" value="TRANSMEMBRANE CHANNEL-LIKE PROTEIN"/>
    <property type="match status" value="1"/>
</dbReference>
<dbReference type="PANTHER" id="PTHR23302">
    <property type="entry name" value="TRANSMEMBRANE CHANNEL-RELATED"/>
    <property type="match status" value="1"/>
</dbReference>
<evidence type="ECO:0000259" key="8">
    <source>
        <dbReference type="Pfam" id="PF07810"/>
    </source>
</evidence>
<feature type="compositionally biased region" description="Basic and acidic residues" evidence="6">
    <location>
        <begin position="1365"/>
        <end position="1396"/>
    </location>
</feature>
<reference evidence="10" key="1">
    <citation type="submission" date="2025-08" db="UniProtKB">
        <authorList>
            <consortium name="RefSeq"/>
        </authorList>
    </citation>
    <scope>IDENTIFICATION</scope>
</reference>
<dbReference type="InterPro" id="IPR038900">
    <property type="entry name" value="TMC"/>
</dbReference>
<dbReference type="GO" id="GO:0008381">
    <property type="term" value="F:mechanosensitive monoatomic ion channel activity"/>
    <property type="evidence" value="ECO:0007669"/>
    <property type="project" value="TreeGrafter"/>
</dbReference>
<evidence type="ECO:0000256" key="7">
    <source>
        <dbReference type="SAM" id="Phobius"/>
    </source>
</evidence>
<evidence type="ECO:0000256" key="1">
    <source>
        <dbReference type="ARBA" id="ARBA00004141"/>
    </source>
</evidence>
<feature type="domain" description="TMC" evidence="8">
    <location>
        <begin position="910"/>
        <end position="1025"/>
    </location>
</feature>
<feature type="transmembrane region" description="Helical" evidence="7">
    <location>
        <begin position="1087"/>
        <end position="1111"/>
    </location>
</feature>
<evidence type="ECO:0000256" key="4">
    <source>
        <dbReference type="ARBA" id="ARBA00022989"/>
    </source>
</evidence>
<feature type="transmembrane region" description="Helical" evidence="7">
    <location>
        <begin position="987"/>
        <end position="1010"/>
    </location>
</feature>
<evidence type="ECO:0000313" key="10">
    <source>
        <dbReference type="RefSeq" id="XP_026727153.1"/>
    </source>
</evidence>
<feature type="compositionally biased region" description="Polar residues" evidence="6">
    <location>
        <begin position="51"/>
        <end position="60"/>
    </location>
</feature>
<evidence type="ECO:0000313" key="9">
    <source>
        <dbReference type="Proteomes" id="UP000322000"/>
    </source>
</evidence>
<evidence type="ECO:0000256" key="5">
    <source>
        <dbReference type="ARBA" id="ARBA00023136"/>
    </source>
</evidence>
<feature type="transmembrane region" description="Helical" evidence="7">
    <location>
        <begin position="919"/>
        <end position="940"/>
    </location>
</feature>
<comment type="subcellular location">
    <subcellularLocation>
        <location evidence="1">Membrane</location>
        <topology evidence="1">Multi-pass membrane protein</topology>
    </subcellularLocation>
</comment>
<comment type="similarity">
    <text evidence="2">Belongs to the TMC family.</text>
</comment>
<feature type="compositionally biased region" description="Basic and acidic residues" evidence="6">
    <location>
        <begin position="1411"/>
        <end position="1427"/>
    </location>
</feature>
<feature type="transmembrane region" description="Helical" evidence="7">
    <location>
        <begin position="263"/>
        <end position="281"/>
    </location>
</feature>
<sequence>MEGSEDEDYSASLSAVLRQRRASVRRSRKGRARRPSSPFLADENRPRRRSSVFTTSSGDTAISMEDGQSAAVTQEQIFENIHLHKEVLGSVKQQPLGMRRKLKIVHQAKAYIKRHEGQLQERLAQSKSTRDIYARFNILINSYWQQVKREAANTSNLLIPWELRIKEIESHFGSVVASYFTFLRWLFWVNLVIGFILLVFVIVPEYLTANPDQDGERKIIMDEEKRNASNLLTLWEFEGVLKCSPIFYGYYSNVERAQYRMPLAYFLTGLAVYIYSFVAILRKMAENSRMSKLSEKEDECIFSWKLFTGWDFMIGNTETAHNRIASVILGFKEALLEEAEKKKDLRNWRIISLRALVNICVVILLAVSAYAVVTVVSRSDDNLKVRSWWRENETTIVVTVISITFPVFFELLGFLEHYHPRKQLRLQLARIMLLNLLNLYSLIFALFSKIEGMSLELDSLKPTLTLNATLIANETFSLNESFAASLPDSCVEQEVSCGPCDIQVTLPMKIEDGIFIKAAATSPFSQNIKKITPKILLRRPRDEKLDGNILKTVETTTLNSIMLGLRELERLRGIRNQQHVSEQDYRNTVSDSDDYDYTFYDTESTTNNFNTDTSFDYSNTDYSTTITDDLTITEKGESTESPLPSMFSSDADTSEAAYTTYNNTTFEILEEYSSTVNVEVTNPKGVDVTDKTTGFDTTTDVSVSPSIYDENYVTTDELTTEFITTSSSDLIDSTEFLDTTTDQLTTSTEKDLIEDTNKFIFTSTTPFVAKATFNYNTDVDLFETPSPYSQTQASATARNYDRATETSTGPAIATTIQNKQATKTDFCPDFSFNCTVTCNGKSVKQVFFMSNCTIIKRICYVKNCTLRANTVADTKNGTNATAIDLVFVDKNNRKMYNLSVPTKKKLLKLCWETMFGQELVKLTMMDLVFVLLGTLFMDFFRALFVRYMNRCWCWDLEKKFPEYGDFKIAENILHLINNQGMVWMGMFFSPGLVVLNVVKLMIMMYLRSWAVMTCNVPHEVVFRVSKSNNFYLALLLTMLFLCVLPVGYTIVWVKPSWHCGPFSEYDKIYYILTINIYKLLPNSLNFAFKYIASPAIVIPLLVLLILIIYYLTSLTNSLREANNDLKIQLRRERTEERRKMFQLADTRRRAGSSAMDNTPFARWKKALPSLPMSKSIDSDDRKTLTEEMNEPIKIAKKKGGIFAKIVGMALDKKSDVEAVSELGCPFPQPNNLDDETDTDFHETLPRELLKMKDITIVKPKPKKQNSVDFKTDNTKRHNINEIYKGLKVKLEKVDDRTEKKAVIEKQMQDMCKQKATIESLKEKNERKHLNDKQTSQSSTQSKQSDSIGSVIPVITISTTESDEENLSRKDNVKEHKHSGPKDKIEGKARKTPDLKSLRRQSSVDSIGDQKPAQENKLDEGHKYQYSL</sequence>
<feature type="compositionally biased region" description="Low complexity" evidence="6">
    <location>
        <begin position="1332"/>
        <end position="1346"/>
    </location>
</feature>
<keyword evidence="9" id="KW-1185">Reference proteome</keyword>
<keyword evidence="4 7" id="KW-1133">Transmembrane helix</keyword>
<keyword evidence="5 7" id="KW-0472">Membrane</keyword>
<dbReference type="GO" id="GO:0005886">
    <property type="term" value="C:plasma membrane"/>
    <property type="evidence" value="ECO:0007669"/>
    <property type="project" value="InterPro"/>
</dbReference>
<protein>
    <submittedName>
        <fullName evidence="10">Uncharacterized protein LOC113493365</fullName>
    </submittedName>
</protein>
<proteinExistence type="inferred from homology"/>
<dbReference type="Proteomes" id="UP000322000">
    <property type="component" value="Chromosome 1"/>
</dbReference>
<feature type="region of interest" description="Disordered" evidence="6">
    <location>
        <begin position="1319"/>
        <end position="1427"/>
    </location>
</feature>
<evidence type="ECO:0000256" key="3">
    <source>
        <dbReference type="ARBA" id="ARBA00022692"/>
    </source>
</evidence>
<feature type="compositionally biased region" description="Basic residues" evidence="6">
    <location>
        <begin position="18"/>
        <end position="34"/>
    </location>
</feature>
<keyword evidence="3 7" id="KW-0812">Transmembrane</keyword>
<dbReference type="InterPro" id="IPR012496">
    <property type="entry name" value="TMC_dom"/>
</dbReference>
<feature type="transmembrane region" description="Helical" evidence="7">
    <location>
        <begin position="1030"/>
        <end position="1053"/>
    </location>
</feature>
<feature type="transmembrane region" description="Helical" evidence="7">
    <location>
        <begin position="351"/>
        <end position="376"/>
    </location>
</feature>